<dbReference type="PANTHER" id="PTHR33993">
    <property type="entry name" value="GLYOXALASE-RELATED"/>
    <property type="match status" value="1"/>
</dbReference>
<accession>A0A1V8NJ12</accession>
<dbReference type="InterPro" id="IPR037523">
    <property type="entry name" value="VOC_core"/>
</dbReference>
<dbReference type="KEGG" id="hhg:XM38_022150"/>
<keyword evidence="3" id="KW-1185">Reference proteome</keyword>
<evidence type="ECO:0000313" key="3">
    <source>
        <dbReference type="Proteomes" id="UP000191901"/>
    </source>
</evidence>
<dbReference type="AlphaFoldDB" id="A0A1V8NJ12"/>
<dbReference type="InterPro" id="IPR029068">
    <property type="entry name" value="Glyas_Bleomycin-R_OHBP_Dase"/>
</dbReference>
<dbReference type="OrthoDB" id="9798201at2"/>
<dbReference type="RefSeq" id="WP_080810684.1">
    <property type="nucleotide sequence ID" value="NZ_CP021983.2"/>
</dbReference>
<dbReference type="SUPFAM" id="SSF54593">
    <property type="entry name" value="Glyoxalase/Bleomycin resistance protein/Dihydroxybiphenyl dioxygenase"/>
    <property type="match status" value="1"/>
</dbReference>
<feature type="domain" description="VOC" evidence="1">
    <location>
        <begin position="4"/>
        <end position="119"/>
    </location>
</feature>
<sequence>MEIQRTIYVLAVPDLEKSAEFFRNVLDFTIHEIGDQGWRMFARDNCRIMAGHCPDAIRPSELGDHSYFGYFVVDDVDDYYGMVTSKGAEIIKPLKSEKWGMREFGVRTIDGHRIMIGQDLEE</sequence>
<evidence type="ECO:0000313" key="2">
    <source>
        <dbReference type="EMBL" id="ASC71263.1"/>
    </source>
</evidence>
<dbReference type="EMBL" id="CP021983">
    <property type="protein sequence ID" value="ASC71263.1"/>
    <property type="molecule type" value="Genomic_DNA"/>
</dbReference>
<dbReference type="Gene3D" id="3.10.180.10">
    <property type="entry name" value="2,3-Dihydroxybiphenyl 1,2-Dioxygenase, domain 1"/>
    <property type="match status" value="1"/>
</dbReference>
<gene>
    <name evidence="2" type="ORF">XM38_022150</name>
</gene>
<dbReference type="Pfam" id="PF00903">
    <property type="entry name" value="Glyoxalase"/>
    <property type="match status" value="1"/>
</dbReference>
<protein>
    <recommendedName>
        <fullName evidence="1">VOC domain-containing protein</fullName>
    </recommendedName>
</protein>
<organism evidence="2 3">
    <name type="scientific">Halomicronema hongdechloris C2206</name>
    <dbReference type="NCBI Taxonomy" id="1641165"/>
    <lineage>
        <taxon>Bacteria</taxon>
        <taxon>Bacillati</taxon>
        <taxon>Cyanobacteriota</taxon>
        <taxon>Cyanophyceae</taxon>
        <taxon>Nodosilineales</taxon>
        <taxon>Nodosilineaceae</taxon>
        <taxon>Halomicronema</taxon>
    </lineage>
</organism>
<proteinExistence type="predicted"/>
<dbReference type="PROSITE" id="PS51819">
    <property type="entry name" value="VOC"/>
    <property type="match status" value="1"/>
</dbReference>
<dbReference type="Proteomes" id="UP000191901">
    <property type="component" value="Chromosome"/>
</dbReference>
<evidence type="ECO:0000259" key="1">
    <source>
        <dbReference type="PROSITE" id="PS51819"/>
    </source>
</evidence>
<dbReference type="PANTHER" id="PTHR33993:SF14">
    <property type="entry name" value="GB|AAF24581.1"/>
    <property type="match status" value="1"/>
</dbReference>
<reference evidence="2 3" key="1">
    <citation type="journal article" date="2016" name="Biochim. Biophys. Acta">
        <title>Characterization of red-shifted phycobilisomes isolated from the chlorophyll f-containing cyanobacterium Halomicronema hongdechloris.</title>
        <authorList>
            <person name="Li Y."/>
            <person name="Lin Y."/>
            <person name="Garvey C.J."/>
            <person name="Birch D."/>
            <person name="Corkery R.W."/>
            <person name="Loughlin P.C."/>
            <person name="Scheer H."/>
            <person name="Willows R.D."/>
            <person name="Chen M."/>
        </authorList>
    </citation>
    <scope>NUCLEOTIDE SEQUENCE [LARGE SCALE GENOMIC DNA]</scope>
    <source>
        <strain evidence="2 3">C2206</strain>
    </source>
</reference>
<name>A0A1V8NJ12_9CYAN</name>
<dbReference type="InterPro" id="IPR052164">
    <property type="entry name" value="Anthracycline_SecMetBiosynth"/>
</dbReference>
<dbReference type="InterPro" id="IPR004360">
    <property type="entry name" value="Glyas_Fos-R_dOase_dom"/>
</dbReference>